<name>A0ABR3XUX1_9PEZI</name>
<dbReference type="EMBL" id="JAWRVE010000009">
    <property type="protein sequence ID" value="KAL1879796.1"/>
    <property type="molecule type" value="Genomic_DNA"/>
</dbReference>
<keyword evidence="3" id="KW-1185">Reference proteome</keyword>
<reference evidence="2 3" key="1">
    <citation type="journal article" date="2024" name="IMA Fungus">
        <title>IMA Genome - F19 : A genome assembly and annotation guide to empower mycologists, including annotated draft genome sequences of Ceratocystis pirilliformis, Diaporthe australafricana, Fusarium ophioides, Paecilomyces lecythidis, and Sporothrix stenoceras.</title>
        <authorList>
            <person name="Aylward J."/>
            <person name="Wilson A.M."/>
            <person name="Visagie C.M."/>
            <person name="Spraker J."/>
            <person name="Barnes I."/>
            <person name="Buitendag C."/>
            <person name="Ceriani C."/>
            <person name="Del Mar Angel L."/>
            <person name="du Plessis D."/>
            <person name="Fuchs T."/>
            <person name="Gasser K."/>
            <person name="Kramer D."/>
            <person name="Li W."/>
            <person name="Munsamy K."/>
            <person name="Piso A."/>
            <person name="Price J.L."/>
            <person name="Sonnekus B."/>
            <person name="Thomas C."/>
            <person name="van der Nest A."/>
            <person name="van Dijk A."/>
            <person name="van Heerden A."/>
            <person name="van Vuuren N."/>
            <person name="Yilmaz N."/>
            <person name="Duong T.A."/>
            <person name="van der Merwe N.A."/>
            <person name="Wingfield M.J."/>
            <person name="Wingfield B.D."/>
        </authorList>
    </citation>
    <scope>NUCLEOTIDE SEQUENCE [LARGE SCALE GENOMIC DNA]</scope>
    <source>
        <strain evidence="2 3">CMW 18300</strain>
    </source>
</reference>
<feature type="region of interest" description="Disordered" evidence="1">
    <location>
        <begin position="266"/>
        <end position="407"/>
    </location>
</feature>
<evidence type="ECO:0000313" key="3">
    <source>
        <dbReference type="Proteomes" id="UP001583177"/>
    </source>
</evidence>
<evidence type="ECO:0000313" key="2">
    <source>
        <dbReference type="EMBL" id="KAL1879796.1"/>
    </source>
</evidence>
<evidence type="ECO:0000256" key="1">
    <source>
        <dbReference type="SAM" id="MobiDB-lite"/>
    </source>
</evidence>
<feature type="region of interest" description="Disordered" evidence="1">
    <location>
        <begin position="165"/>
        <end position="211"/>
    </location>
</feature>
<accession>A0ABR3XUX1</accession>
<feature type="compositionally biased region" description="Basic and acidic residues" evidence="1">
    <location>
        <begin position="305"/>
        <end position="314"/>
    </location>
</feature>
<sequence>MQQAEMPQQYSSDLGQDALRGITLQELDKRVQGHDDLATTYLGWLQEHLNDWDLSDSAIFRPQLESWYASLRFHGYDEQQVRDAFTVWMSSQIQNDPSCARRLLVAEEELFGVLSAYQTTKPRDLGIDHGTVGIITIADDQIIRVSSGDDDSDVEFLGCKRSDSTRSISKPARRTLPPLTGANKENQRMQGTENRGPNEYSKENKTRKKKASLIPIGTPPKKYVCDRCGEKGGYQCYCCGAKEKHLTTLCPHNENPNSVTQQRIRAGVASNDPSSPPRKPVYYRPPYNQSRKAKKRSSTSTDSASNRESHRETMYLDDDDDDDCRMDPARRALLERGRSSPRSDDRMEGLERSHYSPPREKRGRRPSMEDLERGYQTKRARHWRERSRSGSRSIRSERGGSAELLPRVGHHDDGRLSYWDDGYEDVKMSSAGSLGRSRRPISTTRWPSDSPEAKIQQLFPEADAAWVHDMAAFDLDEFFHDLGDCMIPAHTIESQGDARVEMSIFDEEDGGQALPTVRLPPAQDNVPNKKQFVEEDQHRSPLDGTSCMNDIVEQYSYREGDNDNTFHTDKHEIVVKLPKGNRTTLDMDKFSAQLNVNSPPPDDLNPDLKNGKSARSLNDSLSNTDVDAGQEVEMLLDG</sequence>
<feature type="region of interest" description="Disordered" evidence="1">
    <location>
        <begin position="430"/>
        <end position="449"/>
    </location>
</feature>
<comment type="caution">
    <text evidence="2">The sequence shown here is derived from an EMBL/GenBank/DDBJ whole genome shotgun (WGS) entry which is preliminary data.</text>
</comment>
<organism evidence="2 3">
    <name type="scientific">Diaporthe australafricana</name>
    <dbReference type="NCBI Taxonomy" id="127596"/>
    <lineage>
        <taxon>Eukaryota</taxon>
        <taxon>Fungi</taxon>
        <taxon>Dikarya</taxon>
        <taxon>Ascomycota</taxon>
        <taxon>Pezizomycotina</taxon>
        <taxon>Sordariomycetes</taxon>
        <taxon>Sordariomycetidae</taxon>
        <taxon>Diaporthales</taxon>
        <taxon>Diaporthaceae</taxon>
        <taxon>Diaporthe</taxon>
    </lineage>
</organism>
<feature type="compositionally biased region" description="Polar residues" evidence="1">
    <location>
        <begin position="613"/>
        <end position="625"/>
    </location>
</feature>
<feature type="compositionally biased region" description="Basic residues" evidence="1">
    <location>
        <begin position="376"/>
        <end position="385"/>
    </location>
</feature>
<gene>
    <name evidence="2" type="ORF">Daus18300_001633</name>
</gene>
<feature type="compositionally biased region" description="Acidic residues" evidence="1">
    <location>
        <begin position="315"/>
        <end position="324"/>
    </location>
</feature>
<dbReference type="Proteomes" id="UP001583177">
    <property type="component" value="Unassembled WGS sequence"/>
</dbReference>
<feature type="region of interest" description="Disordered" evidence="1">
    <location>
        <begin position="592"/>
        <end position="628"/>
    </location>
</feature>
<evidence type="ECO:0008006" key="4">
    <source>
        <dbReference type="Google" id="ProtNLM"/>
    </source>
</evidence>
<protein>
    <recommendedName>
        <fullName evidence="4">CCHC-type domain-containing protein</fullName>
    </recommendedName>
</protein>
<proteinExistence type="predicted"/>
<feature type="compositionally biased region" description="Basic and acidic residues" evidence="1">
    <location>
        <begin position="325"/>
        <end position="375"/>
    </location>
</feature>